<dbReference type="InterPro" id="IPR002018">
    <property type="entry name" value="CarbesteraseB"/>
</dbReference>
<evidence type="ECO:0000259" key="7">
    <source>
        <dbReference type="Pfam" id="PF00135"/>
    </source>
</evidence>
<evidence type="ECO:0000313" key="8">
    <source>
        <dbReference type="EMBL" id="RVT98663.1"/>
    </source>
</evidence>
<evidence type="ECO:0000256" key="6">
    <source>
        <dbReference type="RuleBase" id="RU361235"/>
    </source>
</evidence>
<dbReference type="PROSITE" id="PS01173">
    <property type="entry name" value="LIPASE_GDXG_HIS"/>
    <property type="match status" value="1"/>
</dbReference>
<dbReference type="AlphaFoldDB" id="A0A437MM15"/>
<dbReference type="InterPro" id="IPR002168">
    <property type="entry name" value="Lipase_GDXG_HIS_AS"/>
</dbReference>
<comment type="caution">
    <text evidence="8">The sequence shown here is derived from an EMBL/GenBank/DDBJ whole genome shotgun (WGS) entry which is preliminary data.</text>
</comment>
<dbReference type="Pfam" id="PF00135">
    <property type="entry name" value="COesterase"/>
    <property type="match status" value="1"/>
</dbReference>
<reference evidence="8 9" key="1">
    <citation type="submission" date="2019-01" db="EMBL/GenBank/DDBJ databases">
        <authorList>
            <person name="Chen W.-M."/>
        </authorList>
    </citation>
    <scope>NUCLEOTIDE SEQUENCE [LARGE SCALE GENOMIC DNA]</scope>
    <source>
        <strain evidence="8 9">CCP-6</strain>
    </source>
</reference>
<evidence type="ECO:0000313" key="9">
    <source>
        <dbReference type="Proteomes" id="UP000282957"/>
    </source>
</evidence>
<protein>
    <recommendedName>
        <fullName evidence="6">Carboxylic ester hydrolase</fullName>
        <ecNumber evidence="6">3.1.1.-</ecNumber>
    </recommendedName>
</protein>
<dbReference type="InterPro" id="IPR000997">
    <property type="entry name" value="Cholinesterase"/>
</dbReference>
<dbReference type="PRINTS" id="PR00878">
    <property type="entry name" value="CHOLNESTRASE"/>
</dbReference>
<dbReference type="Proteomes" id="UP000282957">
    <property type="component" value="Unassembled WGS sequence"/>
</dbReference>
<gene>
    <name evidence="8" type="ORF">EOD42_00680</name>
</gene>
<feature type="signal peptide" evidence="6">
    <location>
        <begin position="1"/>
        <end position="23"/>
    </location>
</feature>
<dbReference type="Gene3D" id="3.40.50.1820">
    <property type="entry name" value="alpha/beta hydrolase"/>
    <property type="match status" value="1"/>
</dbReference>
<evidence type="ECO:0000256" key="3">
    <source>
        <dbReference type="ARBA" id="ARBA00022801"/>
    </source>
</evidence>
<evidence type="ECO:0000256" key="4">
    <source>
        <dbReference type="ARBA" id="ARBA00023157"/>
    </source>
</evidence>
<name>A0A437MM15_9PROT</name>
<proteinExistence type="inferred from homology"/>
<dbReference type="EMBL" id="SACL01000001">
    <property type="protein sequence ID" value="RVT98663.1"/>
    <property type="molecule type" value="Genomic_DNA"/>
</dbReference>
<feature type="chain" id="PRO_5018819734" description="Carboxylic ester hydrolase" evidence="6">
    <location>
        <begin position="24"/>
        <end position="537"/>
    </location>
</feature>
<dbReference type="InterPro" id="IPR019826">
    <property type="entry name" value="Carboxylesterase_B_AS"/>
</dbReference>
<dbReference type="SUPFAM" id="SSF53474">
    <property type="entry name" value="alpha/beta-Hydrolases"/>
    <property type="match status" value="1"/>
</dbReference>
<dbReference type="PANTHER" id="PTHR43918:SF4">
    <property type="entry name" value="CARBOXYLIC ESTER HYDROLASE"/>
    <property type="match status" value="1"/>
</dbReference>
<comment type="similarity">
    <text evidence="2">Belongs to the 'GDXG' lipolytic enzyme family.</text>
</comment>
<feature type="domain" description="Carboxylesterase type B" evidence="7">
    <location>
        <begin position="29"/>
        <end position="502"/>
    </location>
</feature>
<evidence type="ECO:0000256" key="2">
    <source>
        <dbReference type="ARBA" id="ARBA00010515"/>
    </source>
</evidence>
<evidence type="ECO:0000256" key="5">
    <source>
        <dbReference type="PIRSR" id="PIRSR600997-1"/>
    </source>
</evidence>
<evidence type="ECO:0000256" key="1">
    <source>
        <dbReference type="ARBA" id="ARBA00005964"/>
    </source>
</evidence>
<accession>A0A437MM15</accession>
<keyword evidence="9" id="KW-1185">Reference proteome</keyword>
<keyword evidence="6" id="KW-0732">Signal</keyword>
<comment type="similarity">
    <text evidence="1 6">Belongs to the type-B carboxylesterase/lipase family.</text>
</comment>
<feature type="active site" description="Acyl-ester intermediate" evidence="5">
    <location>
        <position position="221"/>
    </location>
</feature>
<dbReference type="OrthoDB" id="9775851at2"/>
<dbReference type="PROSITE" id="PS00122">
    <property type="entry name" value="CARBOXYLESTERASE_B_1"/>
    <property type="match status" value="1"/>
</dbReference>
<dbReference type="InterPro" id="IPR029058">
    <property type="entry name" value="AB_hydrolase_fold"/>
</dbReference>
<feature type="active site" description="Charge relay system" evidence="5">
    <location>
        <position position="336"/>
    </location>
</feature>
<dbReference type="InterPro" id="IPR050654">
    <property type="entry name" value="AChE-related_enzymes"/>
</dbReference>
<keyword evidence="4" id="KW-1015">Disulfide bond</keyword>
<dbReference type="PANTHER" id="PTHR43918">
    <property type="entry name" value="ACETYLCHOLINESTERASE"/>
    <property type="match status" value="1"/>
</dbReference>
<feature type="active site" description="Charge relay system" evidence="5">
    <location>
        <position position="437"/>
    </location>
</feature>
<sequence length="537" mass="57395">MAMQRRSLLGGLALPLIPGAALAHAGHRAPVVETTSGRLRGIAGEGVAVFKGIPYADTTAGAHRFLPPQAAPRWAGVREATEYGRNAPQLRGPGVPEFAWYWADLPQGEDALSLSLFTPATDDRRRPVLLWLHGGAFSSGTGSAPGFDGSHLARAQDVVVVSINHRLNLFGHFFTGEPQDGLSPEAGNLGVLDQIAALRWVRDNIERFGGDPGNVTIFGQSGGAAKVTALLATPAAKGLFHRAIVQSASGAWRLATPENAARAAHAVLTELGLTAHEASRLRDVPVDRLLAALGKVGPAEFRPVLDGRVFTQHPYEPAAADTARDVPVLIGWTETEATFFLAGDPGNFTLDAARARARIQRFLRLDEAATDRVIAGYRDLYPEATPSQLLIRVASDQNYRLPTALVADRHAAGGAPTYAYEFNWVSPARQGALGSPHTGEVPFVFGTLDAAQALVAGSPEAPRIRDRLGAIWAGFARTGRPQSEAVADWRPYSAADRNTALLGGEWRVAKDTLARPRELIGALKPFEYSDPVTFIRD</sequence>
<organism evidence="8 9">
    <name type="scientific">Rhodovarius crocodyli</name>
    <dbReference type="NCBI Taxonomy" id="1979269"/>
    <lineage>
        <taxon>Bacteria</taxon>
        <taxon>Pseudomonadati</taxon>
        <taxon>Pseudomonadota</taxon>
        <taxon>Alphaproteobacteria</taxon>
        <taxon>Acetobacterales</taxon>
        <taxon>Roseomonadaceae</taxon>
        <taxon>Rhodovarius</taxon>
    </lineage>
</organism>
<dbReference type="GO" id="GO:0004104">
    <property type="term" value="F:cholinesterase activity"/>
    <property type="evidence" value="ECO:0007669"/>
    <property type="project" value="InterPro"/>
</dbReference>
<keyword evidence="3 6" id="KW-0378">Hydrolase</keyword>
<dbReference type="EC" id="3.1.1.-" evidence="6"/>